<proteinExistence type="predicted"/>
<evidence type="ECO:0000313" key="2">
    <source>
        <dbReference type="EMBL" id="CDO77340.1"/>
    </source>
</evidence>
<protein>
    <submittedName>
        <fullName evidence="2">Uncharacterized protein</fullName>
    </submittedName>
</protein>
<dbReference type="AlphaFoldDB" id="A0A060SSL7"/>
<dbReference type="OrthoDB" id="2758821at2759"/>
<name>A0A060SSL7_PYCCI</name>
<feature type="region of interest" description="Disordered" evidence="1">
    <location>
        <begin position="450"/>
        <end position="482"/>
    </location>
</feature>
<evidence type="ECO:0000256" key="1">
    <source>
        <dbReference type="SAM" id="MobiDB-lite"/>
    </source>
</evidence>
<dbReference type="HOGENOM" id="CLU_565172_0_0_1"/>
<feature type="compositionally biased region" description="Polar residues" evidence="1">
    <location>
        <begin position="286"/>
        <end position="295"/>
    </location>
</feature>
<reference evidence="2" key="1">
    <citation type="submission" date="2014-01" db="EMBL/GenBank/DDBJ databases">
        <title>The genome of the white-rot fungus Pycnoporus cinnabarinus: a basidiomycete model with a versatile arsenal for lignocellulosic biomass breakdown.</title>
        <authorList>
            <person name="Levasseur A."/>
            <person name="Lomascolo A."/>
            <person name="Ruiz-Duenas F.J."/>
            <person name="Uzan E."/>
            <person name="Piumi F."/>
            <person name="Kues U."/>
            <person name="Ram A.F.J."/>
            <person name="Murat C."/>
            <person name="Haon M."/>
            <person name="Benoit I."/>
            <person name="Arfi Y."/>
            <person name="Chevret D."/>
            <person name="Drula E."/>
            <person name="Kwon M.J."/>
            <person name="Gouret P."/>
            <person name="Lesage-Meessen L."/>
            <person name="Lombard V."/>
            <person name="Mariette J."/>
            <person name="Noirot C."/>
            <person name="Park J."/>
            <person name="Patyshakuliyeva A."/>
            <person name="Wieneger R.A.B."/>
            <person name="Wosten H.A.B."/>
            <person name="Martin F."/>
            <person name="Coutinho P.M."/>
            <person name="de Vries R."/>
            <person name="Martinez A.T."/>
            <person name="Klopp C."/>
            <person name="Pontarotti P."/>
            <person name="Henrissat B."/>
            <person name="Record E."/>
        </authorList>
    </citation>
    <scope>NUCLEOTIDE SEQUENCE [LARGE SCALE GENOMIC DNA]</scope>
    <source>
        <strain evidence="2">BRFM137</strain>
    </source>
</reference>
<dbReference type="Proteomes" id="UP000029665">
    <property type="component" value="Unassembled WGS sequence"/>
</dbReference>
<sequence>MQDMMENLSVARATIESFEDRLAEMLGDLLQADADEPEFRNPRLLAVGDCNHERTMAAIGKEMRRKELLKASEAALRCFSGMVAASTKASSAPASQAPANIKHKSKPATKVIIPGRPRFPLSVSSPPSTQSAVSRSNCKARAPSPVHEHDVIDVNEAEEAVQEIAPPSKKRAQADLPVLRSPTYSQTPSRGLVKAPFRCDCCTLKKSADIVCVLREGLPKCNHCFMQLTGCWAQKIPGAKAKSYAEWFDSQGYTRADAPNAAKLCEVMVAHGRTSDVPAWAREGASGSTPRTPSQCRAAVPASTSGSQPSVPRPKHHTEVVIVEPSKFTSSARARSIESEDEADDITMDDHSVHARFATPPPASHAPSPPLPVLCKCSPVFNAQNPLASPHLDLSSVRLTAIKATPVFRDHIAVIDQQLNGLFVQHMVIDDQIAHLRSLRAQAVKEDAHVVSSSSCDGNVESEEEHCEVEEDLEDSRAGTSK</sequence>
<comment type="caution">
    <text evidence="2">The sequence shown here is derived from an EMBL/GenBank/DDBJ whole genome shotgun (WGS) entry which is preliminary data.</text>
</comment>
<accession>A0A060SSL7</accession>
<feature type="region of interest" description="Disordered" evidence="1">
    <location>
        <begin position="282"/>
        <end position="316"/>
    </location>
</feature>
<keyword evidence="3" id="KW-1185">Reference proteome</keyword>
<gene>
    <name evidence="2" type="ORF">BN946_scf184775.g31</name>
</gene>
<organism evidence="2 3">
    <name type="scientific">Pycnoporus cinnabarinus</name>
    <name type="common">Cinnabar-red polypore</name>
    <name type="synonym">Trametes cinnabarina</name>
    <dbReference type="NCBI Taxonomy" id="5643"/>
    <lineage>
        <taxon>Eukaryota</taxon>
        <taxon>Fungi</taxon>
        <taxon>Dikarya</taxon>
        <taxon>Basidiomycota</taxon>
        <taxon>Agaricomycotina</taxon>
        <taxon>Agaricomycetes</taxon>
        <taxon>Polyporales</taxon>
        <taxon>Polyporaceae</taxon>
        <taxon>Trametes</taxon>
    </lineage>
</organism>
<evidence type="ECO:0000313" key="3">
    <source>
        <dbReference type="Proteomes" id="UP000029665"/>
    </source>
</evidence>
<feature type="compositionally biased region" description="Acidic residues" evidence="1">
    <location>
        <begin position="460"/>
        <end position="474"/>
    </location>
</feature>
<dbReference type="EMBL" id="CCBP010000449">
    <property type="protein sequence ID" value="CDO77340.1"/>
    <property type="molecule type" value="Genomic_DNA"/>
</dbReference>